<dbReference type="SUPFAM" id="SSF56219">
    <property type="entry name" value="DNase I-like"/>
    <property type="match status" value="1"/>
</dbReference>
<sequence>MCSPTLPAFSCLLSYAFVSAAHLTARESVPLSSDAAGDCVFMQRAAHLQAGTTGALRGNDCDEASWPDKDHNLVCGECKVLVDRFSSFYKTCSGYCASIGRRCTGAWEEQNDDCAVQRGLTCDESIASSDAICECGAEAAAVGDICYGEFPELAVEEGSTVGEQLSSASLAECEAACDGNSACNSFSLCPQWGCWMKDQSFSGSESTKSHYGCQTYYKKACTGAGTPDPTPSPTPAATAEQYCFGELPHLAVEEGNTVGEQVYTASATECQRACDNNPACNSFSLCPQWGCWMKDKSFSGNEATKEFYDCQTYYKTRQCDNSSSGGGVPMPTSAPTTPSILATVKVMSYNTEYVGYPSRVSQYGAKVREVGAVVVGTQECQDKLALSNAAGYSVVPGTGFQNPILYNSGKVSYVEGTGGYMQIPNDNYAERTVTWAQFRTGGAAWWFFNTHLPHPHGAAASRNTHAGIANMVLQKRRELGAGDSATVVTGDMNPFASSGASEGSFESNLVAGGFLKAYQGRGNPGYGGLDKIFASSAHWAASNGADHGTGGSDHPAIAVDLTLKA</sequence>
<dbReference type="PROSITE" id="PS50948">
    <property type="entry name" value="PAN"/>
    <property type="match status" value="2"/>
</dbReference>
<evidence type="ECO:0000313" key="3">
    <source>
        <dbReference type="EMBL" id="CAK0879092.1"/>
    </source>
</evidence>
<feature type="signal peptide" evidence="1">
    <location>
        <begin position="1"/>
        <end position="20"/>
    </location>
</feature>
<dbReference type="InterPro" id="IPR036691">
    <property type="entry name" value="Endo/exonu/phosph_ase_sf"/>
</dbReference>
<feature type="domain" description="Apple" evidence="2">
    <location>
        <begin position="146"/>
        <end position="221"/>
    </location>
</feature>
<evidence type="ECO:0000256" key="1">
    <source>
        <dbReference type="SAM" id="SignalP"/>
    </source>
</evidence>
<accession>A0ABN9W0Q6</accession>
<name>A0ABN9W0Q6_9DINO</name>
<dbReference type="Proteomes" id="UP001189429">
    <property type="component" value="Unassembled WGS sequence"/>
</dbReference>
<dbReference type="Pfam" id="PF14295">
    <property type="entry name" value="PAN_4"/>
    <property type="match status" value="2"/>
</dbReference>
<gene>
    <name evidence="3" type="ORF">PCOR1329_LOCUS62624</name>
</gene>
<feature type="chain" id="PRO_5045863254" description="Apple domain-containing protein" evidence="1">
    <location>
        <begin position="21"/>
        <end position="565"/>
    </location>
</feature>
<dbReference type="InterPro" id="IPR003609">
    <property type="entry name" value="Pan_app"/>
</dbReference>
<feature type="domain" description="Apple" evidence="2">
    <location>
        <begin position="243"/>
        <end position="319"/>
    </location>
</feature>
<evidence type="ECO:0000259" key="2">
    <source>
        <dbReference type="PROSITE" id="PS50948"/>
    </source>
</evidence>
<protein>
    <recommendedName>
        <fullName evidence="2">Apple domain-containing protein</fullName>
    </recommendedName>
</protein>
<keyword evidence="4" id="KW-1185">Reference proteome</keyword>
<dbReference type="Gene3D" id="3.50.4.10">
    <property type="entry name" value="Hepatocyte Growth Factor"/>
    <property type="match status" value="1"/>
</dbReference>
<dbReference type="EMBL" id="CAUYUJ010017917">
    <property type="protein sequence ID" value="CAK0879092.1"/>
    <property type="molecule type" value="Genomic_DNA"/>
</dbReference>
<proteinExistence type="predicted"/>
<comment type="caution">
    <text evidence="3">The sequence shown here is derived from an EMBL/GenBank/DDBJ whole genome shotgun (WGS) entry which is preliminary data.</text>
</comment>
<organism evidence="3 4">
    <name type="scientific">Prorocentrum cordatum</name>
    <dbReference type="NCBI Taxonomy" id="2364126"/>
    <lineage>
        <taxon>Eukaryota</taxon>
        <taxon>Sar</taxon>
        <taxon>Alveolata</taxon>
        <taxon>Dinophyceae</taxon>
        <taxon>Prorocentrales</taxon>
        <taxon>Prorocentraceae</taxon>
        <taxon>Prorocentrum</taxon>
    </lineage>
</organism>
<evidence type="ECO:0000313" key="4">
    <source>
        <dbReference type="Proteomes" id="UP001189429"/>
    </source>
</evidence>
<dbReference type="Gene3D" id="3.60.10.10">
    <property type="entry name" value="Endonuclease/exonuclease/phosphatase"/>
    <property type="match status" value="1"/>
</dbReference>
<dbReference type="SMART" id="SM00473">
    <property type="entry name" value="PAN_AP"/>
    <property type="match status" value="2"/>
</dbReference>
<keyword evidence="1" id="KW-0732">Signal</keyword>
<reference evidence="3" key="1">
    <citation type="submission" date="2023-10" db="EMBL/GenBank/DDBJ databases">
        <authorList>
            <person name="Chen Y."/>
            <person name="Shah S."/>
            <person name="Dougan E. K."/>
            <person name="Thang M."/>
            <person name="Chan C."/>
        </authorList>
    </citation>
    <scope>NUCLEOTIDE SEQUENCE [LARGE SCALE GENOMIC DNA]</scope>
</reference>